<evidence type="ECO:0000256" key="1">
    <source>
        <dbReference type="SAM" id="MobiDB-lite"/>
    </source>
</evidence>
<name>A0ABN1WC96_9ACTN</name>
<keyword evidence="3" id="KW-1185">Reference proteome</keyword>
<protein>
    <submittedName>
        <fullName evidence="2">Uncharacterized protein</fullName>
    </submittedName>
</protein>
<dbReference type="Proteomes" id="UP001500037">
    <property type="component" value="Unassembled WGS sequence"/>
</dbReference>
<evidence type="ECO:0000313" key="3">
    <source>
        <dbReference type="Proteomes" id="UP001500037"/>
    </source>
</evidence>
<accession>A0ABN1WC96</accession>
<evidence type="ECO:0000313" key="2">
    <source>
        <dbReference type="EMBL" id="GAA1244199.1"/>
    </source>
</evidence>
<sequence>MGVTRHGSSTLPADPRRAWAKHAPPPPPPAAATAPVEEASDTLHIDAFASSWAELATALADADVPLEVGDTGRLRRLAKLDADLVATLARWIRHPGAPA</sequence>
<dbReference type="EMBL" id="BAAALF010000066">
    <property type="protein sequence ID" value="GAA1244199.1"/>
    <property type="molecule type" value="Genomic_DNA"/>
</dbReference>
<gene>
    <name evidence="2" type="ORF">GCM10009665_38750</name>
</gene>
<organism evidence="2 3">
    <name type="scientific">Kitasatospora nipponensis</name>
    <dbReference type="NCBI Taxonomy" id="258049"/>
    <lineage>
        <taxon>Bacteria</taxon>
        <taxon>Bacillati</taxon>
        <taxon>Actinomycetota</taxon>
        <taxon>Actinomycetes</taxon>
        <taxon>Kitasatosporales</taxon>
        <taxon>Streptomycetaceae</taxon>
        <taxon>Kitasatospora</taxon>
    </lineage>
</organism>
<proteinExistence type="predicted"/>
<comment type="caution">
    <text evidence="2">The sequence shown here is derived from an EMBL/GenBank/DDBJ whole genome shotgun (WGS) entry which is preliminary data.</text>
</comment>
<feature type="compositionally biased region" description="Polar residues" evidence="1">
    <location>
        <begin position="1"/>
        <end position="11"/>
    </location>
</feature>
<feature type="region of interest" description="Disordered" evidence="1">
    <location>
        <begin position="1"/>
        <end position="36"/>
    </location>
</feature>
<reference evidence="2 3" key="1">
    <citation type="journal article" date="2019" name="Int. J. Syst. Evol. Microbiol.">
        <title>The Global Catalogue of Microorganisms (GCM) 10K type strain sequencing project: providing services to taxonomists for standard genome sequencing and annotation.</title>
        <authorList>
            <consortium name="The Broad Institute Genomics Platform"/>
            <consortium name="The Broad Institute Genome Sequencing Center for Infectious Disease"/>
            <person name="Wu L."/>
            <person name="Ma J."/>
        </authorList>
    </citation>
    <scope>NUCLEOTIDE SEQUENCE [LARGE SCALE GENOMIC DNA]</scope>
    <source>
        <strain evidence="2 3">JCM 13004</strain>
    </source>
</reference>